<comment type="caution">
    <text evidence="1">The sequence shown here is derived from an EMBL/GenBank/DDBJ whole genome shotgun (WGS) entry which is preliminary data.</text>
</comment>
<dbReference type="AlphaFoldDB" id="A0A8J3P9Z6"/>
<evidence type="ECO:0000313" key="2">
    <source>
        <dbReference type="Proteomes" id="UP000630887"/>
    </source>
</evidence>
<dbReference type="InterPro" id="IPR046196">
    <property type="entry name" value="DUF6228"/>
</dbReference>
<dbReference type="EMBL" id="BONI01000057">
    <property type="protein sequence ID" value="GIG09034.1"/>
    <property type="molecule type" value="Genomic_DNA"/>
</dbReference>
<reference evidence="1 2" key="1">
    <citation type="submission" date="2021-01" db="EMBL/GenBank/DDBJ databases">
        <title>Whole genome shotgun sequence of Catellatospora coxensis NBRC 107359.</title>
        <authorList>
            <person name="Komaki H."/>
            <person name="Tamura T."/>
        </authorList>
    </citation>
    <scope>NUCLEOTIDE SEQUENCE [LARGE SCALE GENOMIC DNA]</scope>
    <source>
        <strain evidence="1 2">NBRC 107359</strain>
    </source>
</reference>
<proteinExistence type="predicted"/>
<evidence type="ECO:0000313" key="1">
    <source>
        <dbReference type="EMBL" id="GIG09034.1"/>
    </source>
</evidence>
<dbReference type="Pfam" id="PF19739">
    <property type="entry name" value="DUF6228"/>
    <property type="match status" value="1"/>
</dbReference>
<dbReference type="Proteomes" id="UP000630887">
    <property type="component" value="Unassembled WGS sequence"/>
</dbReference>
<organism evidence="1 2">
    <name type="scientific">Catellatospora coxensis</name>
    <dbReference type="NCBI Taxonomy" id="310354"/>
    <lineage>
        <taxon>Bacteria</taxon>
        <taxon>Bacillati</taxon>
        <taxon>Actinomycetota</taxon>
        <taxon>Actinomycetes</taxon>
        <taxon>Micromonosporales</taxon>
        <taxon>Micromonosporaceae</taxon>
        <taxon>Catellatospora</taxon>
    </lineage>
</organism>
<gene>
    <name evidence="1" type="ORF">Cco03nite_57340</name>
</gene>
<sequence length="141" mass="15674">MSEPIDVHFPPSPAQWTLRAPVDPWGDGYVARVHVEIHDSGLRAETEAALSVPPDGGEWDLVAYVQGLADGWQGWSGPRTWRSLDDDLRLDAVHDGRGRVTLGVTLRPKRDEGWQARIVLVVEAGEQLDRLAQDLRSHLVL</sequence>
<accession>A0A8J3P9Z6</accession>
<keyword evidence="2" id="KW-1185">Reference proteome</keyword>
<protein>
    <submittedName>
        <fullName evidence="1">Uncharacterized protein</fullName>
    </submittedName>
</protein>
<dbReference type="RefSeq" id="WP_203695561.1">
    <property type="nucleotide sequence ID" value="NZ_BAAALC010000034.1"/>
</dbReference>
<name>A0A8J3P9Z6_9ACTN</name>